<feature type="non-terminal residue" evidence="1">
    <location>
        <position position="154"/>
    </location>
</feature>
<evidence type="ECO:0000313" key="2">
    <source>
        <dbReference type="Proteomes" id="UP000326340"/>
    </source>
</evidence>
<comment type="caution">
    <text evidence="1">The sequence shown here is derived from an EMBL/GenBank/DDBJ whole genome shotgun (WGS) entry which is preliminary data.</text>
</comment>
<dbReference type="AlphaFoldDB" id="A0A5Q4BC51"/>
<keyword evidence="2" id="KW-1185">Reference proteome</keyword>
<gene>
    <name evidence="1" type="ORF">CSHISOI_10916</name>
</gene>
<sequence length="154" mass="17110">MPNASELGIDRMRVSNPDHSDFYCRCNAVTDTVEHGLEVCGRYKDDDSPRDEGEELGYCGIPEHVDGLREIEKARAGLDLAITELLEDPSLAEVNDVIHEGWIYLLPPRTSCRPGRPPDLHSVTQIDFVGFHVTQRVPEEVEGLLVVGSAVWVS</sequence>
<protein>
    <submittedName>
        <fullName evidence="1">Uncharacterized protein</fullName>
    </submittedName>
</protein>
<organism evidence="1 2">
    <name type="scientific">Colletotrichum shisoi</name>
    <dbReference type="NCBI Taxonomy" id="2078593"/>
    <lineage>
        <taxon>Eukaryota</taxon>
        <taxon>Fungi</taxon>
        <taxon>Dikarya</taxon>
        <taxon>Ascomycota</taxon>
        <taxon>Pezizomycotina</taxon>
        <taxon>Sordariomycetes</taxon>
        <taxon>Hypocreomycetidae</taxon>
        <taxon>Glomerellales</taxon>
        <taxon>Glomerellaceae</taxon>
        <taxon>Colletotrichum</taxon>
        <taxon>Colletotrichum destructivum species complex</taxon>
    </lineage>
</organism>
<evidence type="ECO:0000313" key="1">
    <source>
        <dbReference type="EMBL" id="TQN64513.1"/>
    </source>
</evidence>
<dbReference type="Proteomes" id="UP000326340">
    <property type="component" value="Unassembled WGS sequence"/>
</dbReference>
<reference evidence="1 2" key="1">
    <citation type="journal article" date="2019" name="Sci. Rep.">
        <title>Colletotrichum shisoi sp. nov., an anthracnose pathogen of Perilla frutescens in Japan: molecular phylogenetic, morphological and genomic evidence.</title>
        <authorList>
            <person name="Gan P."/>
            <person name="Tsushima A."/>
            <person name="Hiroyama R."/>
            <person name="Narusaka M."/>
            <person name="Takano Y."/>
            <person name="Narusaka Y."/>
            <person name="Kawaradani M."/>
            <person name="Damm U."/>
            <person name="Shirasu K."/>
        </authorList>
    </citation>
    <scope>NUCLEOTIDE SEQUENCE [LARGE SCALE GENOMIC DNA]</scope>
    <source>
        <strain evidence="1 2">PG-2018a</strain>
    </source>
</reference>
<name>A0A5Q4BC51_9PEZI</name>
<accession>A0A5Q4BC51</accession>
<dbReference type="EMBL" id="PUHP01002302">
    <property type="protein sequence ID" value="TQN64513.1"/>
    <property type="molecule type" value="Genomic_DNA"/>
</dbReference>
<proteinExistence type="predicted"/>